<evidence type="ECO:0000256" key="2">
    <source>
        <dbReference type="ARBA" id="ARBA00022801"/>
    </source>
</evidence>
<keyword evidence="4" id="KW-1185">Reference proteome</keyword>
<dbReference type="InterPro" id="IPR012338">
    <property type="entry name" value="Beta-lactam/transpept-like"/>
</dbReference>
<dbReference type="PROSITE" id="PS51318">
    <property type="entry name" value="TAT"/>
    <property type="match status" value="1"/>
</dbReference>
<dbReference type="InterPro" id="IPR000667">
    <property type="entry name" value="Peptidase_S13"/>
</dbReference>
<dbReference type="PANTHER" id="PTHR30023:SF0">
    <property type="entry name" value="PENICILLIN-SENSITIVE CARBOXYPEPTIDASE A"/>
    <property type="match status" value="1"/>
</dbReference>
<gene>
    <name evidence="3" type="primary">dacB</name>
    <name evidence="3" type="ORF">KB874_15130</name>
</gene>
<dbReference type="Gene3D" id="3.40.710.10">
    <property type="entry name" value="DD-peptidase/beta-lactamase superfamily"/>
    <property type="match status" value="2"/>
</dbReference>
<comment type="similarity">
    <text evidence="1">Belongs to the peptidase S13 family.</text>
</comment>
<dbReference type="Proteomes" id="UP000681356">
    <property type="component" value="Unassembled WGS sequence"/>
</dbReference>
<evidence type="ECO:0000256" key="1">
    <source>
        <dbReference type="ARBA" id="ARBA00006096"/>
    </source>
</evidence>
<dbReference type="NCBIfam" id="TIGR00666">
    <property type="entry name" value="PBP4"/>
    <property type="match status" value="1"/>
</dbReference>
<accession>A0A8J7WD66</accession>
<evidence type="ECO:0000313" key="4">
    <source>
        <dbReference type="Proteomes" id="UP000681356"/>
    </source>
</evidence>
<dbReference type="EMBL" id="JAGTUU010000006">
    <property type="protein sequence ID" value="MBS0125422.1"/>
    <property type="molecule type" value="Genomic_DNA"/>
</dbReference>
<dbReference type="Gene3D" id="3.50.80.20">
    <property type="entry name" value="D-Ala-D-Ala carboxypeptidase C, peptidase S13"/>
    <property type="match status" value="1"/>
</dbReference>
<dbReference type="EC" id="3.4.16.4" evidence="3"/>
<name>A0A8J7WD66_9RHOB</name>
<dbReference type="SUPFAM" id="SSF56601">
    <property type="entry name" value="beta-lactamase/transpeptidase-like"/>
    <property type="match status" value="1"/>
</dbReference>
<proteinExistence type="inferred from homology"/>
<organism evidence="3 4">
    <name type="scientific">Thetidibacter halocola</name>
    <dbReference type="NCBI Taxonomy" id="2827239"/>
    <lineage>
        <taxon>Bacteria</taxon>
        <taxon>Pseudomonadati</taxon>
        <taxon>Pseudomonadota</taxon>
        <taxon>Alphaproteobacteria</taxon>
        <taxon>Rhodobacterales</taxon>
        <taxon>Roseobacteraceae</taxon>
        <taxon>Thetidibacter</taxon>
    </lineage>
</organism>
<comment type="caution">
    <text evidence="3">The sequence shown here is derived from an EMBL/GenBank/DDBJ whole genome shotgun (WGS) entry which is preliminary data.</text>
</comment>
<dbReference type="InterPro" id="IPR006311">
    <property type="entry name" value="TAT_signal"/>
</dbReference>
<dbReference type="AlphaFoldDB" id="A0A8J7WD66"/>
<dbReference type="Pfam" id="PF02113">
    <property type="entry name" value="Peptidase_S13"/>
    <property type="match status" value="1"/>
</dbReference>
<keyword evidence="2 3" id="KW-0378">Hydrolase</keyword>
<reference evidence="3" key="1">
    <citation type="submission" date="2021-04" db="EMBL/GenBank/DDBJ databases">
        <authorList>
            <person name="Yoon J."/>
        </authorList>
    </citation>
    <scope>NUCLEOTIDE SEQUENCE</scope>
    <source>
        <strain evidence="3">KMU-90</strain>
    </source>
</reference>
<evidence type="ECO:0000313" key="3">
    <source>
        <dbReference type="EMBL" id="MBS0125422.1"/>
    </source>
</evidence>
<dbReference type="PRINTS" id="PR00922">
    <property type="entry name" value="DADACBPTASE3"/>
</dbReference>
<dbReference type="GO" id="GO:0006508">
    <property type="term" value="P:proteolysis"/>
    <property type="evidence" value="ECO:0007669"/>
    <property type="project" value="InterPro"/>
</dbReference>
<keyword evidence="3" id="KW-0645">Protease</keyword>
<protein>
    <submittedName>
        <fullName evidence="3">D-alanyl-D-alanine carboxypeptidase/D-alanyl-D-alanine-endopeptidase</fullName>
        <ecNumber evidence="3">3.4.16.4</ecNumber>
    </submittedName>
</protein>
<dbReference type="PANTHER" id="PTHR30023">
    <property type="entry name" value="D-ALANYL-D-ALANINE CARBOXYPEPTIDASE"/>
    <property type="match status" value="1"/>
</dbReference>
<sequence>MKTGLDRRRFLTGLGAALWASPAIARAPETSIRPVARGEDLRLRSQPDPAALIERAQLGDRVSFALMDLNSGEMLETHAADLAQPPASVAKALTAAYALESLGPDFRFETRLLATGPITEGTLEGDLILAGGGDPTLDTDGLADLADQLRAAGITKVAGAFKVAGGALPDLPLIDPDQPDHVGYNPAVAGLNLNYNRVHFGWKRNGSGYEVTMDARSERYRPDVRMARMKVEPRAVPIYTYADREGRDDWTVARDALGDGGARWLPVRKPALYAGEVFQTLAKAQGISLPPPQVMPAPPATGETVARLESGPLRVILRDMLHWSTNLTAEIVGMTATLQRSGAAPASLRDSARAMNAWAAARFGLTTMDFVDHSGLGDASRISAPDMVRALREVRRSRGLKPLLKPVPMKDERGRPIGQHPLVVHAKTGTLNFVSGLAGFIDVSEGRELVFAIFAADLNRRATLTEDQRERPEGGRSWNARAKSLQQALIERWGVVYAA</sequence>
<keyword evidence="3" id="KW-0121">Carboxypeptidase</keyword>
<dbReference type="GO" id="GO:0009002">
    <property type="term" value="F:serine-type D-Ala-D-Ala carboxypeptidase activity"/>
    <property type="evidence" value="ECO:0007669"/>
    <property type="project" value="UniProtKB-EC"/>
</dbReference>
<dbReference type="GO" id="GO:0000270">
    <property type="term" value="P:peptidoglycan metabolic process"/>
    <property type="evidence" value="ECO:0007669"/>
    <property type="project" value="TreeGrafter"/>
</dbReference>